<dbReference type="InterPro" id="IPR014054">
    <property type="entry name" value="Phage_regulatory_Rha"/>
</dbReference>
<dbReference type="RefSeq" id="WP_075699055.1">
    <property type="nucleotide sequence ID" value="NZ_CP074126.1"/>
</dbReference>
<organism evidence="1 2">
    <name type="scientific">Pseudovibrio brasiliensis</name>
    <dbReference type="NCBI Taxonomy" id="1898042"/>
    <lineage>
        <taxon>Bacteria</taxon>
        <taxon>Pseudomonadati</taxon>
        <taxon>Pseudomonadota</taxon>
        <taxon>Alphaproteobacteria</taxon>
        <taxon>Hyphomicrobiales</taxon>
        <taxon>Stappiaceae</taxon>
        <taxon>Pseudovibrio</taxon>
    </lineage>
</organism>
<dbReference type="EMBL" id="CP074126">
    <property type="protein sequence ID" value="QUS57337.1"/>
    <property type="molecule type" value="Genomic_DNA"/>
</dbReference>
<evidence type="ECO:0000313" key="2">
    <source>
        <dbReference type="Proteomes" id="UP000680706"/>
    </source>
</evidence>
<accession>A0ABX8AQG3</accession>
<keyword evidence="2" id="KW-1185">Reference proteome</keyword>
<dbReference type="Proteomes" id="UP000680706">
    <property type="component" value="Chromosome"/>
</dbReference>
<evidence type="ECO:0000313" key="1">
    <source>
        <dbReference type="EMBL" id="QUS57337.1"/>
    </source>
</evidence>
<dbReference type="Pfam" id="PF09669">
    <property type="entry name" value="Phage_pRha"/>
    <property type="match status" value="1"/>
</dbReference>
<reference evidence="1 2" key="1">
    <citation type="journal article" date="2021" name="Angew. Chem. Int. Ed. Engl.">
        <title>A novel family of nonribosomal peptides modulate collective behavior in Pseudovibrio bacteria isolated from marine sponges.</title>
        <authorList>
            <person name="Ioca L.P."/>
            <person name="Dai Y."/>
            <person name="Kunakom S."/>
            <person name="Diaz-Espinosa J."/>
            <person name="Krunic A."/>
            <person name="Crnkovic C.M."/>
            <person name="Orjala J."/>
            <person name="Sanchez L.M."/>
            <person name="Ferreira A.G."/>
            <person name="Berlinck R.G.S."/>
            <person name="Eustaquio A.S."/>
        </authorList>
    </citation>
    <scope>NUCLEOTIDE SEQUENCE [LARGE SCALE GENOMIC DNA]</scope>
    <source>
        <strain evidence="1 2">Ab134</strain>
    </source>
</reference>
<name>A0ABX8AQG3_9HYPH</name>
<dbReference type="NCBIfam" id="TIGR02681">
    <property type="entry name" value="phage_pRha"/>
    <property type="match status" value="1"/>
</dbReference>
<sequence length="255" mass="28611">MQHLIKIENGKPVTDTLVIAEVFGREHRDVLRSVRSLIDDNTIGLREFAQSSYLNAQNKDQPMYQLSERAALIAMPFIGGRKSKEGQRKLVDAFLEYRDRRASSNYDRPPQVISIEMEMAVAEAAGRVLAMSDSSKLKMIETVANNHGCATNMLPDYVDEKICLALTTLLKEIGESRSARAVNKVLLDLGILEERTRTSTSGKEKRFKLLTEKGLSFGKNQVSPNNPRETQPLYYISTFNDLMQLIEAAERGEAA</sequence>
<proteinExistence type="predicted"/>
<protein>
    <submittedName>
        <fullName evidence="1">Rha family transcriptional regulator</fullName>
    </submittedName>
</protein>
<gene>
    <name evidence="1" type="ORF">KGB56_08090</name>
</gene>